<evidence type="ECO:0008006" key="3">
    <source>
        <dbReference type="Google" id="ProtNLM"/>
    </source>
</evidence>
<accession>A0ABU6WE18</accession>
<evidence type="ECO:0000313" key="2">
    <source>
        <dbReference type="Proteomes" id="UP001341840"/>
    </source>
</evidence>
<evidence type="ECO:0000313" key="1">
    <source>
        <dbReference type="EMBL" id="MED6184185.1"/>
    </source>
</evidence>
<proteinExistence type="predicted"/>
<dbReference type="Proteomes" id="UP001341840">
    <property type="component" value="Unassembled WGS sequence"/>
</dbReference>
<keyword evidence="2" id="KW-1185">Reference proteome</keyword>
<comment type="caution">
    <text evidence="1">The sequence shown here is derived from an EMBL/GenBank/DDBJ whole genome shotgun (WGS) entry which is preliminary data.</text>
</comment>
<reference evidence="1 2" key="1">
    <citation type="journal article" date="2023" name="Plants (Basel)">
        <title>Bridging the Gap: Combining Genomics and Transcriptomics Approaches to Understand Stylosanthes scabra, an Orphan Legume from the Brazilian Caatinga.</title>
        <authorList>
            <person name="Ferreira-Neto J.R.C."/>
            <person name="da Silva M.D."/>
            <person name="Binneck E."/>
            <person name="de Melo N.F."/>
            <person name="da Silva R.H."/>
            <person name="de Melo A.L.T.M."/>
            <person name="Pandolfi V."/>
            <person name="Bustamante F.O."/>
            <person name="Brasileiro-Vidal A.C."/>
            <person name="Benko-Iseppon A.M."/>
        </authorList>
    </citation>
    <scope>NUCLEOTIDE SEQUENCE [LARGE SCALE GENOMIC DNA]</scope>
    <source>
        <tissue evidence="1">Leaves</tissue>
    </source>
</reference>
<dbReference type="EMBL" id="JASCZI010181515">
    <property type="protein sequence ID" value="MED6184185.1"/>
    <property type="molecule type" value="Genomic_DNA"/>
</dbReference>
<gene>
    <name evidence="1" type="ORF">PIB30_045074</name>
</gene>
<name>A0ABU6WE18_9FABA</name>
<organism evidence="1 2">
    <name type="scientific">Stylosanthes scabra</name>
    <dbReference type="NCBI Taxonomy" id="79078"/>
    <lineage>
        <taxon>Eukaryota</taxon>
        <taxon>Viridiplantae</taxon>
        <taxon>Streptophyta</taxon>
        <taxon>Embryophyta</taxon>
        <taxon>Tracheophyta</taxon>
        <taxon>Spermatophyta</taxon>
        <taxon>Magnoliopsida</taxon>
        <taxon>eudicotyledons</taxon>
        <taxon>Gunneridae</taxon>
        <taxon>Pentapetalae</taxon>
        <taxon>rosids</taxon>
        <taxon>fabids</taxon>
        <taxon>Fabales</taxon>
        <taxon>Fabaceae</taxon>
        <taxon>Papilionoideae</taxon>
        <taxon>50 kb inversion clade</taxon>
        <taxon>dalbergioids sensu lato</taxon>
        <taxon>Dalbergieae</taxon>
        <taxon>Pterocarpus clade</taxon>
        <taxon>Stylosanthes</taxon>
    </lineage>
</organism>
<protein>
    <recommendedName>
        <fullName evidence="3">Aminotransferase-like plant mobile domain-containing protein</fullName>
    </recommendedName>
</protein>
<sequence>MDQNLLRDYEDSLYRLDREFHIAGKLGPLLAREYFRRVCFEYLAYMLEWNHDWSLASALVECWQPESHTFHLPYGEKTITRGYIMQIIGDVMGLGCAGLLVPPDEQHNMGNGIWEDVLLFCYHGLTIVFLLVVPTDLNSDYFLWPRGYEPPWDREETRLRGWRWILNRLGIVDGFLPGGVDSVC</sequence>